<comment type="caution">
    <text evidence="16">The sequence shown here is derived from an EMBL/GenBank/DDBJ whole genome shotgun (WGS) entry which is preliminary data.</text>
</comment>
<dbReference type="GO" id="GO:0016787">
    <property type="term" value="F:hydrolase activity"/>
    <property type="evidence" value="ECO:0007669"/>
    <property type="project" value="UniProtKB-KW"/>
</dbReference>
<keyword evidence="14" id="KW-0539">Nucleus</keyword>
<protein>
    <recommendedName>
        <fullName evidence="3">DNA helicase</fullName>
        <ecNumber evidence="3">3.6.4.12</ecNumber>
    </recommendedName>
</protein>
<evidence type="ECO:0000313" key="17">
    <source>
        <dbReference type="Proteomes" id="UP000253472"/>
    </source>
</evidence>
<keyword evidence="5" id="KW-0547">Nucleotide-binding</keyword>
<dbReference type="InterPro" id="IPR006164">
    <property type="entry name" value="DNA_bd_Ku70/Ku80"/>
</dbReference>
<dbReference type="GO" id="GO:0006310">
    <property type="term" value="P:DNA recombination"/>
    <property type="evidence" value="ECO:0007669"/>
    <property type="project" value="UniProtKB-KW"/>
</dbReference>
<dbReference type="Gene3D" id="3.40.50.410">
    <property type="entry name" value="von Willebrand factor, type A domain"/>
    <property type="match status" value="1"/>
</dbReference>
<dbReference type="GO" id="GO:0000723">
    <property type="term" value="P:telomere maintenance"/>
    <property type="evidence" value="ECO:0007669"/>
    <property type="project" value="TreeGrafter"/>
</dbReference>
<dbReference type="EC" id="3.6.4.12" evidence="3"/>
<dbReference type="OrthoDB" id="30826at2759"/>
<evidence type="ECO:0000256" key="11">
    <source>
        <dbReference type="ARBA" id="ARBA00023125"/>
    </source>
</evidence>
<keyword evidence="10" id="KW-0779">Telomere</keyword>
<dbReference type="GO" id="GO:0042162">
    <property type="term" value="F:telomeric DNA binding"/>
    <property type="evidence" value="ECO:0007669"/>
    <property type="project" value="TreeGrafter"/>
</dbReference>
<reference evidence="16 17" key="1">
    <citation type="submission" date="2018-06" db="EMBL/GenBank/DDBJ databases">
        <title>Whole genome sequencing of Candida tropicalis (genome annotated by CSBL at Korea University).</title>
        <authorList>
            <person name="Ahn J."/>
        </authorList>
    </citation>
    <scope>NUCLEOTIDE SEQUENCE [LARGE SCALE GENOMIC DNA]</scope>
    <source>
        <strain evidence="16 17">ATCC 20962</strain>
    </source>
</reference>
<dbReference type="Proteomes" id="UP000253472">
    <property type="component" value="Unassembled WGS sequence"/>
</dbReference>
<dbReference type="InterPro" id="IPR036465">
    <property type="entry name" value="vWFA_dom_sf"/>
</dbReference>
<dbReference type="GO" id="GO:0003678">
    <property type="term" value="F:DNA helicase activity"/>
    <property type="evidence" value="ECO:0007669"/>
    <property type="project" value="UniProtKB-EC"/>
</dbReference>
<evidence type="ECO:0000256" key="2">
    <source>
        <dbReference type="ARBA" id="ARBA00004574"/>
    </source>
</evidence>
<dbReference type="GO" id="GO:0005524">
    <property type="term" value="F:ATP binding"/>
    <property type="evidence" value="ECO:0007669"/>
    <property type="project" value="UniProtKB-KW"/>
</dbReference>
<accession>A0A367Y0M2</accession>
<dbReference type="Pfam" id="PF02735">
    <property type="entry name" value="Ku"/>
    <property type="match status" value="1"/>
</dbReference>
<evidence type="ECO:0000259" key="15">
    <source>
        <dbReference type="SMART" id="SM00559"/>
    </source>
</evidence>
<name>A0A367Y0M2_9ASCO</name>
<dbReference type="EMBL" id="QLNQ01000027">
    <property type="protein sequence ID" value="RCK59435.1"/>
    <property type="molecule type" value="Genomic_DNA"/>
</dbReference>
<keyword evidence="8 16" id="KW-0347">Helicase</keyword>
<dbReference type="SUPFAM" id="SSF53300">
    <property type="entry name" value="vWA-like"/>
    <property type="match status" value="1"/>
</dbReference>
<sequence>MSKEYTIFVLDGSKSMDCVSDRESDTDFQRALRYIFGYFMQQLIKNRKSDRLALIVYSGSSTELFYNNSTFSLSNVESYYTDSIRFHEGDAGNTGRFDMVDALYQALGLFSKNIKNKFARNLYLFTNGALPVGDINRIAPYKDMVYDNAINITLALLSHDKNQETKTVMRDLTTHLRNTMMIDFKKIVNTGPPLKLIGPRCQTESYMGLGEIGGAGEDFDKMVHLQVQVYPGVKVQNQVSGHSYYIEPDLANVTKVSVDNQYYIKKTSDLEEEDENEPDSQGKAEERELVLRVDCTPGFKYSNRDVLSLSQELDEATTLETTSGINLLGFYPKDKFPFAYLTDESHYVIPNPKFQDDNRIGYNSLVQAMIDLNYVALVRYVAKENLEVQVGAAFPREVVLGDQKSNILVLVRAAMKEDEKIGRFPKLEEAKDSNADDLMEQFINSKRLRNDVNFNPYVIDNDKIGLMQSEPGSEPITEETSLEKMLLSSNPATRRFNYYLEKILFQSLRLENSLKDFLLEDKFVEKYLSKGEQSTLFNLDSILDAHEKFLYTSDHENANEIALKLQSKLDVKYKIQAKPEPKKRAYTTAFGPQPNDGKFDEYFDIEDLLAG</sequence>
<dbReference type="InterPro" id="IPR005161">
    <property type="entry name" value="Ku_N"/>
</dbReference>
<feature type="domain" description="Ku" evidence="15">
    <location>
        <begin position="287"/>
        <end position="430"/>
    </location>
</feature>
<proteinExistence type="predicted"/>
<keyword evidence="7" id="KW-0378">Hydrolase</keyword>
<keyword evidence="12" id="KW-0233">DNA recombination</keyword>
<dbReference type="PANTHER" id="PTHR12604">
    <property type="entry name" value="KU AUTOANTIGEN DNA HELICASE"/>
    <property type="match status" value="1"/>
</dbReference>
<evidence type="ECO:0000256" key="4">
    <source>
        <dbReference type="ARBA" id="ARBA00022454"/>
    </source>
</evidence>
<evidence type="ECO:0000256" key="5">
    <source>
        <dbReference type="ARBA" id="ARBA00022741"/>
    </source>
</evidence>
<evidence type="ECO:0000256" key="6">
    <source>
        <dbReference type="ARBA" id="ARBA00022763"/>
    </source>
</evidence>
<keyword evidence="6" id="KW-0227">DNA damage</keyword>
<evidence type="ECO:0000256" key="13">
    <source>
        <dbReference type="ARBA" id="ARBA00023204"/>
    </source>
</evidence>
<dbReference type="SMART" id="SM00559">
    <property type="entry name" value="Ku78"/>
    <property type="match status" value="1"/>
</dbReference>
<evidence type="ECO:0000256" key="3">
    <source>
        <dbReference type="ARBA" id="ARBA00012551"/>
    </source>
</evidence>
<evidence type="ECO:0000256" key="12">
    <source>
        <dbReference type="ARBA" id="ARBA00023172"/>
    </source>
</evidence>
<keyword evidence="9" id="KW-0067">ATP-binding</keyword>
<dbReference type="Gene3D" id="2.40.290.10">
    <property type="match status" value="1"/>
</dbReference>
<evidence type="ECO:0000256" key="1">
    <source>
        <dbReference type="ARBA" id="ARBA00004123"/>
    </source>
</evidence>
<dbReference type="Pfam" id="PF03731">
    <property type="entry name" value="Ku_N"/>
    <property type="match status" value="1"/>
</dbReference>
<evidence type="ECO:0000256" key="9">
    <source>
        <dbReference type="ARBA" id="ARBA00022840"/>
    </source>
</evidence>
<evidence type="ECO:0000256" key="14">
    <source>
        <dbReference type="ARBA" id="ARBA00023242"/>
    </source>
</evidence>
<dbReference type="GO" id="GO:0003690">
    <property type="term" value="F:double-stranded DNA binding"/>
    <property type="evidence" value="ECO:0007669"/>
    <property type="project" value="TreeGrafter"/>
</dbReference>
<dbReference type="GO" id="GO:0043564">
    <property type="term" value="C:Ku70:Ku80 complex"/>
    <property type="evidence" value="ECO:0007669"/>
    <property type="project" value="TreeGrafter"/>
</dbReference>
<organism evidence="16 17">
    <name type="scientific">Candida viswanathii</name>
    <dbReference type="NCBI Taxonomy" id="5486"/>
    <lineage>
        <taxon>Eukaryota</taxon>
        <taxon>Fungi</taxon>
        <taxon>Dikarya</taxon>
        <taxon>Ascomycota</taxon>
        <taxon>Saccharomycotina</taxon>
        <taxon>Pichiomycetes</taxon>
        <taxon>Debaryomycetaceae</taxon>
        <taxon>Candida/Lodderomyces clade</taxon>
        <taxon>Candida</taxon>
    </lineage>
</organism>
<evidence type="ECO:0000256" key="8">
    <source>
        <dbReference type="ARBA" id="ARBA00022806"/>
    </source>
</evidence>
<dbReference type="PANTHER" id="PTHR12604:SF4">
    <property type="entry name" value="X-RAY REPAIR CROSS-COMPLEMENTING PROTEIN 5"/>
    <property type="match status" value="1"/>
</dbReference>
<keyword evidence="17" id="KW-1185">Reference proteome</keyword>
<dbReference type="STRING" id="5486.A0A367Y0M2"/>
<evidence type="ECO:0000313" key="16">
    <source>
        <dbReference type="EMBL" id="RCK59435.1"/>
    </source>
</evidence>
<dbReference type="SUPFAM" id="SSF100939">
    <property type="entry name" value="SPOC domain-like"/>
    <property type="match status" value="1"/>
</dbReference>
<dbReference type="GO" id="GO:0006303">
    <property type="term" value="P:double-strand break repair via nonhomologous end joining"/>
    <property type="evidence" value="ECO:0007669"/>
    <property type="project" value="InterPro"/>
</dbReference>
<keyword evidence="13" id="KW-0234">DNA repair</keyword>
<comment type="subcellular location">
    <subcellularLocation>
        <location evidence="2">Chromosome</location>
        <location evidence="2">Telomere</location>
    </subcellularLocation>
    <subcellularLocation>
        <location evidence="1">Nucleus</location>
    </subcellularLocation>
</comment>
<keyword evidence="11" id="KW-0238">DNA-binding</keyword>
<gene>
    <name evidence="16" type="primary">ku80_0</name>
    <name evidence="16" type="ORF">Cantr_07817</name>
</gene>
<keyword evidence="4" id="KW-0158">Chromosome</keyword>
<dbReference type="AlphaFoldDB" id="A0A367Y0M2"/>
<evidence type="ECO:0000256" key="7">
    <source>
        <dbReference type="ARBA" id="ARBA00022801"/>
    </source>
</evidence>
<dbReference type="InterPro" id="IPR016194">
    <property type="entry name" value="SPOC-like_C_dom_sf"/>
</dbReference>
<dbReference type="GO" id="GO:0000781">
    <property type="term" value="C:chromosome, telomeric region"/>
    <property type="evidence" value="ECO:0007669"/>
    <property type="project" value="UniProtKB-SubCell"/>
</dbReference>
<evidence type="ECO:0000256" key="10">
    <source>
        <dbReference type="ARBA" id="ARBA00022895"/>
    </source>
</evidence>